<feature type="compositionally biased region" description="Polar residues" evidence="1">
    <location>
        <begin position="53"/>
        <end position="63"/>
    </location>
</feature>
<evidence type="ECO:0000313" key="3">
    <source>
        <dbReference type="Proteomes" id="UP000516437"/>
    </source>
</evidence>
<accession>A0A6A1W2X7</accession>
<reference evidence="2 3" key="1">
    <citation type="journal article" date="2019" name="Plant Biotechnol. J.">
        <title>The red bayberry genome and genetic basis of sex determination.</title>
        <authorList>
            <person name="Jia H.M."/>
            <person name="Jia H.J."/>
            <person name="Cai Q.L."/>
            <person name="Wang Y."/>
            <person name="Zhao H.B."/>
            <person name="Yang W.F."/>
            <person name="Wang G.Y."/>
            <person name="Li Y.H."/>
            <person name="Zhan D.L."/>
            <person name="Shen Y.T."/>
            <person name="Niu Q.F."/>
            <person name="Chang L."/>
            <person name="Qiu J."/>
            <person name="Zhao L."/>
            <person name="Xie H.B."/>
            <person name="Fu W.Y."/>
            <person name="Jin J."/>
            <person name="Li X.W."/>
            <person name="Jiao Y."/>
            <person name="Zhou C.C."/>
            <person name="Tu T."/>
            <person name="Chai C.Y."/>
            <person name="Gao J.L."/>
            <person name="Fan L.J."/>
            <person name="van de Weg E."/>
            <person name="Wang J.Y."/>
            <person name="Gao Z.S."/>
        </authorList>
    </citation>
    <scope>NUCLEOTIDE SEQUENCE [LARGE SCALE GENOMIC DNA]</scope>
    <source>
        <tissue evidence="2">Leaves</tissue>
    </source>
</reference>
<organism evidence="2 3">
    <name type="scientific">Morella rubra</name>
    <name type="common">Chinese bayberry</name>
    <dbReference type="NCBI Taxonomy" id="262757"/>
    <lineage>
        <taxon>Eukaryota</taxon>
        <taxon>Viridiplantae</taxon>
        <taxon>Streptophyta</taxon>
        <taxon>Embryophyta</taxon>
        <taxon>Tracheophyta</taxon>
        <taxon>Spermatophyta</taxon>
        <taxon>Magnoliopsida</taxon>
        <taxon>eudicotyledons</taxon>
        <taxon>Gunneridae</taxon>
        <taxon>Pentapetalae</taxon>
        <taxon>rosids</taxon>
        <taxon>fabids</taxon>
        <taxon>Fagales</taxon>
        <taxon>Myricaceae</taxon>
        <taxon>Morella</taxon>
    </lineage>
</organism>
<feature type="region of interest" description="Disordered" evidence="1">
    <location>
        <begin position="8"/>
        <end position="63"/>
    </location>
</feature>
<feature type="compositionally biased region" description="Basic residues" evidence="1">
    <location>
        <begin position="11"/>
        <end position="20"/>
    </location>
</feature>
<evidence type="ECO:0000313" key="2">
    <source>
        <dbReference type="EMBL" id="KAB1219619.1"/>
    </source>
</evidence>
<sequence length="78" mass="9153">MMICHSFRFKDHNHHNHHSHQRLERETAMEGQGSQPMELPAKKSTRKWKDMSEGQTRMTGGSQLTQLRCQQFDPANSF</sequence>
<comment type="caution">
    <text evidence="2">The sequence shown here is derived from an EMBL/GenBank/DDBJ whole genome shotgun (WGS) entry which is preliminary data.</text>
</comment>
<evidence type="ECO:0000256" key="1">
    <source>
        <dbReference type="SAM" id="MobiDB-lite"/>
    </source>
</evidence>
<proteinExistence type="predicted"/>
<keyword evidence="3" id="KW-1185">Reference proteome</keyword>
<dbReference type="Proteomes" id="UP000516437">
    <property type="component" value="Chromosome 3"/>
</dbReference>
<dbReference type="EMBL" id="RXIC02000021">
    <property type="protein sequence ID" value="KAB1219619.1"/>
    <property type="molecule type" value="Genomic_DNA"/>
</dbReference>
<name>A0A6A1W2X7_9ROSI</name>
<dbReference type="AlphaFoldDB" id="A0A6A1W2X7"/>
<protein>
    <submittedName>
        <fullName evidence="2">Uncharacterized protein</fullName>
    </submittedName>
</protein>
<gene>
    <name evidence="2" type="ORF">CJ030_MR3G011121</name>
</gene>